<evidence type="ECO:0000313" key="2">
    <source>
        <dbReference type="EMBL" id="AAT69316.1"/>
    </source>
</evidence>
<protein>
    <submittedName>
        <fullName evidence="2">NADH dehydrogenase subunit 6</fullName>
    </submittedName>
</protein>
<reference evidence="2" key="1">
    <citation type="journal article" date="2005" name="Proc. R. Soc. B">
        <title>Mitochondrial genomes suggest that hexapods and crustaceans are mutually paraphyletic.</title>
        <authorList>
            <person name="Cook C.E."/>
            <person name="Yue Q."/>
            <person name="Akam M."/>
        </authorList>
    </citation>
    <scope>NUCLEOTIDE SEQUENCE</scope>
</reference>
<dbReference type="EMBL" id="MH542432">
    <property type="protein sequence ID" value="AYB71611.1"/>
    <property type="molecule type" value="Genomic_DNA"/>
</dbReference>
<dbReference type="RefSeq" id="YP_009515500.1">
    <property type="nucleotide sequence ID" value="NC_039402.1"/>
</dbReference>
<name>Q6DVI3_9CRUS</name>
<accession>Q6DVI3</accession>
<keyword evidence="1" id="KW-0812">Transmembrane</keyword>
<evidence type="ECO:0000256" key="1">
    <source>
        <dbReference type="SAM" id="Phobius"/>
    </source>
</evidence>
<reference evidence="3" key="2">
    <citation type="submission" date="2018-06" db="EMBL/GenBank/DDBJ databases">
        <title>Comparative mitochondrial genome analysis of talitrids Platorchestia sp. and Trinorchestia longiramus.</title>
        <authorList>
            <person name="Patra A.K."/>
            <person name="Kim M.-S."/>
            <person name="Yoo J.-Y."/>
            <person name="Yoon M.-G."/>
            <person name="Choi J.-H."/>
            <person name="Yang Y."/>
        </authorList>
    </citation>
    <scope>NUCLEOTIDE SEQUENCE</scope>
</reference>
<dbReference type="EMBL" id="AY639937">
    <property type="protein sequence ID" value="AAT69316.1"/>
    <property type="molecule type" value="Genomic_DNA"/>
</dbReference>
<dbReference type="CTD" id="4541"/>
<feature type="transmembrane region" description="Helical" evidence="1">
    <location>
        <begin position="31"/>
        <end position="48"/>
    </location>
</feature>
<keyword evidence="1" id="KW-1133">Transmembrane helix</keyword>
<dbReference type="GeneID" id="38089285"/>
<feature type="transmembrane region" description="Helical" evidence="1">
    <location>
        <begin position="55"/>
        <end position="74"/>
    </location>
</feature>
<gene>
    <name evidence="2" type="primary">ND6</name>
    <name evidence="3" type="synonym">Nad6</name>
</gene>
<geneLocation type="mitochondrion" evidence="2"/>
<sequence>MTKMFICSFILILLLMSSLFLYSHTPLAMGVLIVFQSVIIALMLYIFMPSSWFSFLLIMVFLSGMMIIFMYVSSLAANELTSFSLLFFVLPFFIILIIYLNNNNYINQTTMNCLSMNLMELAPLNIYKVYSSEIYPMTLVLIIYLLVALIVVVKNSNFFKSFRSKK</sequence>
<keyword evidence="1" id="KW-0472">Membrane</keyword>
<evidence type="ECO:0000313" key="3">
    <source>
        <dbReference type="EMBL" id="AYB71611.1"/>
    </source>
</evidence>
<feature type="transmembrane region" description="Helical" evidence="1">
    <location>
        <begin position="134"/>
        <end position="153"/>
    </location>
</feature>
<dbReference type="AlphaFoldDB" id="Q6DVI3"/>
<keyword evidence="2" id="KW-0496">Mitochondrion</keyword>
<organism evidence="2">
    <name type="scientific">Parhyale hawaiensis</name>
    <dbReference type="NCBI Taxonomy" id="317513"/>
    <lineage>
        <taxon>Eukaryota</taxon>
        <taxon>Metazoa</taxon>
        <taxon>Ecdysozoa</taxon>
        <taxon>Arthropoda</taxon>
        <taxon>Crustacea</taxon>
        <taxon>Multicrustacea</taxon>
        <taxon>Malacostraca</taxon>
        <taxon>Eumalacostraca</taxon>
        <taxon>Peracarida</taxon>
        <taxon>Amphipoda</taxon>
        <taxon>Senticaudata</taxon>
        <taxon>Talitrida</taxon>
        <taxon>Hyaloidea</taxon>
        <taxon>Hyalidae</taxon>
        <taxon>Parhyale</taxon>
    </lineage>
</organism>
<feature type="transmembrane region" description="Helical" evidence="1">
    <location>
        <begin position="80"/>
        <end position="99"/>
    </location>
</feature>
<proteinExistence type="predicted"/>